<comment type="caution">
    <text evidence="2">The sequence shown here is derived from an EMBL/GenBank/DDBJ whole genome shotgun (WGS) entry which is preliminary data.</text>
</comment>
<gene>
    <name evidence="2" type="ORF">FrCorBMG51_03785</name>
</gene>
<protein>
    <submittedName>
        <fullName evidence="2">Uncharacterized protein</fullName>
    </submittedName>
</protein>
<feature type="compositionally biased region" description="Low complexity" evidence="1">
    <location>
        <begin position="135"/>
        <end position="162"/>
    </location>
</feature>
<sequence length="162" mass="16894">MQIGASVAAKAQGRRRPHTAQIAAGSRKQFTQVSGWLSRACRAIARTAPQTPQGRRGRSAQRAQNGCPRVSRVATGLTTPQRAQAVASWRCRQRGHNPAWPSRVSGRSARPQTEHAGAGRAEPRAISSVTSRPTAGGAPVDSAAGPAASASARLRSAAPFMA</sequence>
<organism evidence="2 3">
    <name type="scientific">Protofrankia coriariae</name>
    <dbReference type="NCBI Taxonomy" id="1562887"/>
    <lineage>
        <taxon>Bacteria</taxon>
        <taxon>Bacillati</taxon>
        <taxon>Actinomycetota</taxon>
        <taxon>Actinomycetes</taxon>
        <taxon>Frankiales</taxon>
        <taxon>Frankiaceae</taxon>
        <taxon>Protofrankia</taxon>
    </lineage>
</organism>
<proteinExistence type="predicted"/>
<dbReference type="EMBL" id="JWIO01000004">
    <property type="protein sequence ID" value="KLL12437.1"/>
    <property type="molecule type" value="Genomic_DNA"/>
</dbReference>
<keyword evidence="3" id="KW-1185">Reference proteome</keyword>
<accession>A0ABR5F6S8</accession>
<reference evidence="2 3" key="1">
    <citation type="submission" date="2014-12" db="EMBL/GenBank/DDBJ databases">
        <title>Frankia sp. BMG5.1 draft genome.</title>
        <authorList>
            <person name="Gtari M."/>
            <person name="Ghodhbane-Gtari F."/>
            <person name="Nouioui I."/>
            <person name="Ktari A."/>
            <person name="Hezbri K."/>
            <person name="Mimouni W."/>
            <person name="Sbissi I."/>
            <person name="Ayari A."/>
            <person name="Yamanaka T."/>
            <person name="Normand P."/>
            <person name="Tisa L.S."/>
            <person name="Boudabous A."/>
        </authorList>
    </citation>
    <scope>NUCLEOTIDE SEQUENCE [LARGE SCALE GENOMIC DNA]</scope>
    <source>
        <strain evidence="2 3">BMG5.1</strain>
    </source>
</reference>
<evidence type="ECO:0000313" key="3">
    <source>
        <dbReference type="Proteomes" id="UP000035425"/>
    </source>
</evidence>
<dbReference type="Proteomes" id="UP000035425">
    <property type="component" value="Unassembled WGS sequence"/>
</dbReference>
<feature type="region of interest" description="Disordered" evidence="1">
    <location>
        <begin position="1"/>
        <end position="26"/>
    </location>
</feature>
<evidence type="ECO:0000256" key="1">
    <source>
        <dbReference type="SAM" id="MobiDB-lite"/>
    </source>
</evidence>
<feature type="region of interest" description="Disordered" evidence="1">
    <location>
        <begin position="45"/>
        <end position="162"/>
    </location>
</feature>
<evidence type="ECO:0000313" key="2">
    <source>
        <dbReference type="EMBL" id="KLL12437.1"/>
    </source>
</evidence>
<name>A0ABR5F6S8_9ACTN</name>